<dbReference type="OrthoDB" id="5190631at2"/>
<evidence type="ECO:0000256" key="1">
    <source>
        <dbReference type="SAM" id="MobiDB-lite"/>
    </source>
</evidence>
<gene>
    <name evidence="2" type="ORF">FAB82_15365</name>
</gene>
<organism evidence="2 3">
    <name type="scientific">Glycomyces buryatensis</name>
    <dbReference type="NCBI Taxonomy" id="2570927"/>
    <lineage>
        <taxon>Bacteria</taxon>
        <taxon>Bacillati</taxon>
        <taxon>Actinomycetota</taxon>
        <taxon>Actinomycetes</taxon>
        <taxon>Glycomycetales</taxon>
        <taxon>Glycomycetaceae</taxon>
        <taxon>Glycomyces</taxon>
    </lineage>
</organism>
<dbReference type="EMBL" id="STGY01000056">
    <property type="protein sequence ID" value="THV40638.1"/>
    <property type="molecule type" value="Genomic_DNA"/>
</dbReference>
<comment type="caution">
    <text evidence="2">The sequence shown here is derived from an EMBL/GenBank/DDBJ whole genome shotgun (WGS) entry which is preliminary data.</text>
</comment>
<reference evidence="3" key="1">
    <citation type="submission" date="2019-04" db="EMBL/GenBank/DDBJ databases">
        <title>Nocardioides xinjiangensis sp. nov.</title>
        <authorList>
            <person name="Liu S."/>
        </authorList>
    </citation>
    <scope>NUCLEOTIDE SEQUENCE [LARGE SCALE GENOMIC DNA]</scope>
    <source>
        <strain evidence="3">18</strain>
    </source>
</reference>
<evidence type="ECO:0008006" key="4">
    <source>
        <dbReference type="Google" id="ProtNLM"/>
    </source>
</evidence>
<proteinExistence type="predicted"/>
<dbReference type="RefSeq" id="WP_136535412.1">
    <property type="nucleotide sequence ID" value="NZ_STGY01000056.1"/>
</dbReference>
<name>A0A4S8Q8N7_9ACTN</name>
<evidence type="ECO:0000313" key="2">
    <source>
        <dbReference type="EMBL" id="THV40638.1"/>
    </source>
</evidence>
<evidence type="ECO:0000313" key="3">
    <source>
        <dbReference type="Proteomes" id="UP000308760"/>
    </source>
</evidence>
<dbReference type="AlphaFoldDB" id="A0A4S8Q8N7"/>
<feature type="region of interest" description="Disordered" evidence="1">
    <location>
        <begin position="103"/>
        <end position="136"/>
    </location>
</feature>
<sequence length="136" mass="14323">MSEFNIEPEAVRAGAEAMFAASEAIYEAMNTLVQESSPLEGSAEAVEFVGIAECVQAVQVWETDYIAVHRADIEDLAMSAAISAETSAEADGDISSAFDQYADSYFPDGRTAPAPERPAPDPSTQMPVNGESVAVA</sequence>
<accession>A0A4S8Q8N7</accession>
<protein>
    <recommendedName>
        <fullName evidence="4">PE domain-containing protein</fullName>
    </recommendedName>
</protein>
<reference evidence="2 3" key="2">
    <citation type="submission" date="2019-05" db="EMBL/GenBank/DDBJ databases">
        <title>Glycomyces buryatensis sp. nov.</title>
        <authorList>
            <person name="Nikitina E."/>
        </authorList>
    </citation>
    <scope>NUCLEOTIDE SEQUENCE [LARGE SCALE GENOMIC DNA]</scope>
    <source>
        <strain evidence="2 3">18</strain>
    </source>
</reference>
<dbReference type="Proteomes" id="UP000308760">
    <property type="component" value="Unassembled WGS sequence"/>
</dbReference>
<keyword evidence="3" id="KW-1185">Reference proteome</keyword>